<evidence type="ECO:0000313" key="1">
    <source>
        <dbReference type="EMBL" id="SQC92147.1"/>
    </source>
</evidence>
<dbReference type="AlphaFoldDB" id="A0A2X3IZY3"/>
<dbReference type="Proteomes" id="UP000251197">
    <property type="component" value="Unassembled WGS sequence"/>
</dbReference>
<dbReference type="EMBL" id="UAVU01000009">
    <property type="protein sequence ID" value="SQC92147.1"/>
    <property type="molecule type" value="Genomic_DNA"/>
</dbReference>
<reference evidence="1 2" key="1">
    <citation type="submission" date="2018-06" db="EMBL/GenBank/DDBJ databases">
        <authorList>
            <consortium name="Pathogen Informatics"/>
            <person name="Doyle S."/>
        </authorList>
    </citation>
    <scope>NUCLEOTIDE SEQUENCE [LARGE SCALE GENOMIC DNA]</scope>
    <source>
        <strain evidence="1 2">NCTC12120</strain>
    </source>
</reference>
<accession>A0A2X3IZY3</accession>
<proteinExistence type="predicted"/>
<protein>
    <submittedName>
        <fullName evidence="1">Uncharacterized protein</fullName>
    </submittedName>
</protein>
<evidence type="ECO:0000313" key="2">
    <source>
        <dbReference type="Proteomes" id="UP000251197"/>
    </source>
</evidence>
<sequence length="35" mass="3836">MALFKTGFILRPVGEGAFCFGNAVTLSDVVFMRHC</sequence>
<name>A0A2X3IZY3_9ENTR</name>
<organism evidence="1 2">
    <name type="scientific">Cedecea neteri</name>
    <dbReference type="NCBI Taxonomy" id="158822"/>
    <lineage>
        <taxon>Bacteria</taxon>
        <taxon>Pseudomonadati</taxon>
        <taxon>Pseudomonadota</taxon>
        <taxon>Gammaproteobacteria</taxon>
        <taxon>Enterobacterales</taxon>
        <taxon>Enterobacteriaceae</taxon>
        <taxon>Cedecea</taxon>
    </lineage>
</organism>
<gene>
    <name evidence="1" type="ORF">NCTC12120_05336</name>
</gene>